<sequence>MVATDVFATRTLLRRETTPTHPATRSNEHGSGSSRGALSGAKDGRANVTKRQARRHHVVSKFYLRYFADDVGQVTTVVLPGDRTFTQSINDASVHNQYYTAIGHDGLTTDVAEQAFGEIEAAAAPAWRAVHDGVWPLPEELRGAMAGWIALQALRGSQVRTSMGELGTGAVQLQIMFGGRRRLRDELDAAGLPTDDEAVNREWISLFENPYQVAVHANHHLQYIANALPKAIELILDRWWLMTTFRHKGLATSDHPVFVVPNERFTKLGLGTGIANADAIHVPLTRRLSLSMHLRSSLHPDLTSLHDDRAIAGSAATALYSNSCTVNSARKMLYHHPADRPIKGLELPEPRTKEVVMSGDPWRFMDDGDRQVLLDAGLLPPDSAGEMP</sequence>
<dbReference type="Proteomes" id="UP001500843">
    <property type="component" value="Unassembled WGS sequence"/>
</dbReference>
<evidence type="ECO:0000313" key="2">
    <source>
        <dbReference type="EMBL" id="GAA4712930.1"/>
    </source>
</evidence>
<dbReference type="EMBL" id="BAABHM010000017">
    <property type="protein sequence ID" value="GAA4712930.1"/>
    <property type="molecule type" value="Genomic_DNA"/>
</dbReference>
<gene>
    <name evidence="2" type="ORF">GCM10023198_39850</name>
</gene>
<feature type="region of interest" description="Disordered" evidence="1">
    <location>
        <begin position="11"/>
        <end position="52"/>
    </location>
</feature>
<dbReference type="InterPro" id="IPR025332">
    <property type="entry name" value="DUF4238"/>
</dbReference>
<evidence type="ECO:0000313" key="3">
    <source>
        <dbReference type="Proteomes" id="UP001500843"/>
    </source>
</evidence>
<reference evidence="3" key="1">
    <citation type="journal article" date="2019" name="Int. J. Syst. Evol. Microbiol.">
        <title>The Global Catalogue of Microorganisms (GCM) 10K type strain sequencing project: providing services to taxonomists for standard genome sequencing and annotation.</title>
        <authorList>
            <consortium name="The Broad Institute Genomics Platform"/>
            <consortium name="The Broad Institute Genome Sequencing Center for Infectious Disease"/>
            <person name="Wu L."/>
            <person name="Ma J."/>
        </authorList>
    </citation>
    <scope>NUCLEOTIDE SEQUENCE [LARGE SCALE GENOMIC DNA]</scope>
    <source>
        <strain evidence="3">JCM 17975</strain>
    </source>
</reference>
<feature type="compositionally biased region" description="Low complexity" evidence="1">
    <location>
        <begin position="30"/>
        <end position="41"/>
    </location>
</feature>
<proteinExistence type="predicted"/>
<dbReference type="Pfam" id="PF14022">
    <property type="entry name" value="DUF4238"/>
    <property type="match status" value="1"/>
</dbReference>
<accession>A0ABP8XSC0</accession>
<evidence type="ECO:0000256" key="1">
    <source>
        <dbReference type="SAM" id="MobiDB-lite"/>
    </source>
</evidence>
<organism evidence="2 3">
    <name type="scientific">Promicromonospora umidemergens</name>
    <dbReference type="NCBI Taxonomy" id="629679"/>
    <lineage>
        <taxon>Bacteria</taxon>
        <taxon>Bacillati</taxon>
        <taxon>Actinomycetota</taxon>
        <taxon>Actinomycetes</taxon>
        <taxon>Micrococcales</taxon>
        <taxon>Promicromonosporaceae</taxon>
        <taxon>Promicromonospora</taxon>
    </lineage>
</organism>
<evidence type="ECO:0008006" key="4">
    <source>
        <dbReference type="Google" id="ProtNLM"/>
    </source>
</evidence>
<comment type="caution">
    <text evidence="2">The sequence shown here is derived from an EMBL/GenBank/DDBJ whole genome shotgun (WGS) entry which is preliminary data.</text>
</comment>
<keyword evidence="3" id="KW-1185">Reference proteome</keyword>
<name>A0ABP8XSC0_9MICO</name>
<protein>
    <recommendedName>
        <fullName evidence="4">DUF4238 domain-containing protein</fullName>
    </recommendedName>
</protein>